<reference evidence="15" key="1">
    <citation type="submission" date="2011-06" db="EMBL/GenBank/DDBJ databases">
        <title>The complete genome of chromosome of Runella slithyformis DSM 19594.</title>
        <authorList>
            <consortium name="US DOE Joint Genome Institute (JGI-PGF)"/>
            <person name="Lucas S."/>
            <person name="Han J."/>
            <person name="Lapidus A."/>
            <person name="Bruce D."/>
            <person name="Goodwin L."/>
            <person name="Pitluck S."/>
            <person name="Peters L."/>
            <person name="Kyrpides N."/>
            <person name="Mavromatis K."/>
            <person name="Ivanova N."/>
            <person name="Ovchinnikova G."/>
            <person name="Zhang X."/>
            <person name="Misra M."/>
            <person name="Detter J.C."/>
            <person name="Tapia R."/>
            <person name="Han C."/>
            <person name="Land M."/>
            <person name="Hauser L."/>
            <person name="Markowitz V."/>
            <person name="Cheng J.-F."/>
            <person name="Hugenholtz P."/>
            <person name="Woyke T."/>
            <person name="Wu D."/>
            <person name="Tindall B."/>
            <person name="Faehrich R."/>
            <person name="Brambilla E."/>
            <person name="Klenk H.-P."/>
            <person name="Eisen J.A."/>
        </authorList>
    </citation>
    <scope>NUCLEOTIDE SEQUENCE [LARGE SCALE GENOMIC DNA]</scope>
    <source>
        <strain evidence="15">ATCC 29530 / DSM 19594 / LMG 11500 / NCIMB 11436 / LSU 4</strain>
    </source>
</reference>
<dbReference type="InterPro" id="IPR036388">
    <property type="entry name" value="WH-like_DNA-bd_sf"/>
</dbReference>
<dbReference type="GO" id="GO:0008270">
    <property type="term" value="F:zinc ion binding"/>
    <property type="evidence" value="ECO:0007669"/>
    <property type="project" value="TreeGrafter"/>
</dbReference>
<evidence type="ECO:0000256" key="6">
    <source>
        <dbReference type="ARBA" id="ARBA00022491"/>
    </source>
</evidence>
<evidence type="ECO:0000256" key="2">
    <source>
        <dbReference type="ARBA" id="ARBA00007957"/>
    </source>
</evidence>
<dbReference type="Pfam" id="PF01475">
    <property type="entry name" value="FUR"/>
    <property type="match status" value="1"/>
</dbReference>
<dbReference type="GO" id="GO:1900376">
    <property type="term" value="P:regulation of secondary metabolite biosynthetic process"/>
    <property type="evidence" value="ECO:0007669"/>
    <property type="project" value="TreeGrafter"/>
</dbReference>
<keyword evidence="15" id="KW-1185">Reference proteome</keyword>
<dbReference type="Proteomes" id="UP000000493">
    <property type="component" value="Chromosome"/>
</dbReference>
<dbReference type="PANTHER" id="PTHR33202">
    <property type="entry name" value="ZINC UPTAKE REGULATION PROTEIN"/>
    <property type="match status" value="1"/>
</dbReference>
<evidence type="ECO:0000256" key="12">
    <source>
        <dbReference type="PIRSR" id="PIRSR602481-1"/>
    </source>
</evidence>
<organism evidence="14 15">
    <name type="scientific">Runella slithyformis (strain ATCC 29530 / DSM 19594 / LMG 11500 / NCIMB 11436 / LSU 4)</name>
    <dbReference type="NCBI Taxonomy" id="761193"/>
    <lineage>
        <taxon>Bacteria</taxon>
        <taxon>Pseudomonadati</taxon>
        <taxon>Bacteroidota</taxon>
        <taxon>Cytophagia</taxon>
        <taxon>Cytophagales</taxon>
        <taxon>Spirosomataceae</taxon>
        <taxon>Runella</taxon>
    </lineage>
</organism>
<dbReference type="AlphaFoldDB" id="A0A7U3ZPL0"/>
<dbReference type="RefSeq" id="WP_013930267.1">
    <property type="nucleotide sequence ID" value="NC_015703.1"/>
</dbReference>
<dbReference type="InterPro" id="IPR036390">
    <property type="entry name" value="WH_DNA-bd_sf"/>
</dbReference>
<dbReference type="SUPFAM" id="SSF46785">
    <property type="entry name" value="Winged helix' DNA-binding domain"/>
    <property type="match status" value="1"/>
</dbReference>
<dbReference type="KEGG" id="rsi:Runsl_4659"/>
<dbReference type="GO" id="GO:0005829">
    <property type="term" value="C:cytosol"/>
    <property type="evidence" value="ECO:0007669"/>
    <property type="project" value="TreeGrafter"/>
</dbReference>
<keyword evidence="6" id="KW-0678">Repressor</keyword>
<dbReference type="GO" id="GO:0003700">
    <property type="term" value="F:DNA-binding transcription factor activity"/>
    <property type="evidence" value="ECO:0007669"/>
    <property type="project" value="InterPro"/>
</dbReference>
<dbReference type="EMBL" id="CP002859">
    <property type="protein sequence ID" value="AEI50978.1"/>
    <property type="molecule type" value="Genomic_DNA"/>
</dbReference>
<evidence type="ECO:0000256" key="3">
    <source>
        <dbReference type="ARBA" id="ARBA00011738"/>
    </source>
</evidence>
<dbReference type="Gene3D" id="3.30.1490.190">
    <property type="match status" value="1"/>
</dbReference>
<dbReference type="Gene3D" id="1.10.10.10">
    <property type="entry name" value="Winged helix-like DNA-binding domain superfamily/Winged helix DNA-binding domain"/>
    <property type="match status" value="1"/>
</dbReference>
<dbReference type="CDD" id="cd07153">
    <property type="entry name" value="Fur_like"/>
    <property type="match status" value="1"/>
</dbReference>
<feature type="binding site" evidence="12">
    <location>
        <position position="145"/>
    </location>
    <ligand>
        <name>Zn(2+)</name>
        <dbReference type="ChEBI" id="CHEBI:29105"/>
    </ligand>
</feature>
<evidence type="ECO:0000256" key="9">
    <source>
        <dbReference type="ARBA" id="ARBA00023015"/>
    </source>
</evidence>
<evidence type="ECO:0000256" key="1">
    <source>
        <dbReference type="ARBA" id="ARBA00004496"/>
    </source>
</evidence>
<evidence type="ECO:0000256" key="13">
    <source>
        <dbReference type="PIRSR" id="PIRSR602481-2"/>
    </source>
</evidence>
<evidence type="ECO:0000256" key="4">
    <source>
        <dbReference type="ARBA" id="ARBA00020910"/>
    </source>
</evidence>
<keyword evidence="7 12" id="KW-0479">Metal-binding</keyword>
<feature type="binding site" evidence="12">
    <location>
        <position position="151"/>
    </location>
    <ligand>
        <name>Zn(2+)</name>
        <dbReference type="ChEBI" id="CHEBI:29105"/>
    </ligand>
</feature>
<evidence type="ECO:0000313" key="14">
    <source>
        <dbReference type="EMBL" id="AEI50978.1"/>
    </source>
</evidence>
<comment type="cofactor">
    <cofactor evidence="12">
        <name>Zn(2+)</name>
        <dbReference type="ChEBI" id="CHEBI:29105"/>
    </cofactor>
    <text evidence="12">Binds 1 zinc ion per subunit.</text>
</comment>
<sequence length="159" mass="18701">MHNSHLQAATLRLDRFLELKGYRRTQERYTILEEIYSHQGHHHFDAHQLREILLSKGFHLSMATVYNTLELFVEAGLIKKHQFGNAPASHYERTLGSRQHDHVVCLDCHLVKEFCDPRMATIETTVGEWFQTRVLQHSLVFYGRCTDELCCHRNEKNVN</sequence>
<feature type="binding site" evidence="13">
    <location>
        <position position="137"/>
    </location>
    <ligand>
        <name>Fe cation</name>
        <dbReference type="ChEBI" id="CHEBI:24875"/>
    </ligand>
</feature>
<feature type="binding site" evidence="12">
    <location>
        <position position="105"/>
    </location>
    <ligand>
        <name>Zn(2+)</name>
        <dbReference type="ChEBI" id="CHEBI:29105"/>
    </ligand>
</feature>
<gene>
    <name evidence="14" type="ordered locus">Runsl_4659</name>
</gene>
<evidence type="ECO:0000256" key="5">
    <source>
        <dbReference type="ARBA" id="ARBA00022490"/>
    </source>
</evidence>
<dbReference type="InterPro" id="IPR002481">
    <property type="entry name" value="FUR"/>
</dbReference>
<protein>
    <recommendedName>
        <fullName evidence="4">Ferric uptake regulation protein</fullName>
    </recommendedName>
</protein>
<keyword evidence="9" id="KW-0805">Transcription regulation</keyword>
<evidence type="ECO:0000256" key="11">
    <source>
        <dbReference type="ARBA" id="ARBA00023163"/>
    </source>
</evidence>
<comment type="cofactor">
    <cofactor evidence="13">
        <name>Mn(2+)</name>
        <dbReference type="ChEBI" id="CHEBI:29035"/>
    </cofactor>
    <cofactor evidence="13">
        <name>Fe(2+)</name>
        <dbReference type="ChEBI" id="CHEBI:29033"/>
    </cofactor>
    <text evidence="13">Binds 1 Mn(2+) or Fe(2+) ion per subunit.</text>
</comment>
<keyword evidence="10" id="KW-0238">DNA-binding</keyword>
<comment type="subunit">
    <text evidence="3">Homodimer.</text>
</comment>
<comment type="similarity">
    <text evidence="2">Belongs to the Fur family.</text>
</comment>
<comment type="subcellular location">
    <subcellularLocation>
        <location evidence="1">Cytoplasm</location>
    </subcellularLocation>
</comment>
<evidence type="ECO:0000256" key="8">
    <source>
        <dbReference type="ARBA" id="ARBA00022833"/>
    </source>
</evidence>
<reference evidence="14 15" key="2">
    <citation type="journal article" date="2012" name="Stand. Genomic Sci.">
        <title>Complete genome sequence of the aquatic bacterium Runella slithyformis type strain (LSU 4(T)).</title>
        <authorList>
            <person name="Copeland A."/>
            <person name="Zhang X."/>
            <person name="Misra M."/>
            <person name="Lapidus A."/>
            <person name="Nolan M."/>
            <person name="Lucas S."/>
            <person name="Deshpande S."/>
            <person name="Cheng J.F."/>
            <person name="Tapia R."/>
            <person name="Goodwin L.A."/>
            <person name="Pitluck S."/>
            <person name="Liolios K."/>
            <person name="Pagani I."/>
            <person name="Ivanova N."/>
            <person name="Mikhailova N."/>
            <person name="Pati A."/>
            <person name="Chen A."/>
            <person name="Palaniappan K."/>
            <person name="Land M."/>
            <person name="Hauser L."/>
            <person name="Pan C."/>
            <person name="Jeffries C.D."/>
            <person name="Detter J.C."/>
            <person name="Brambilla E.M."/>
            <person name="Rohde M."/>
            <person name="Djao O.D."/>
            <person name="Goker M."/>
            <person name="Sikorski J."/>
            <person name="Tindall B.J."/>
            <person name="Woyke T."/>
            <person name="Bristow J."/>
            <person name="Eisen J.A."/>
            <person name="Markowitz V."/>
            <person name="Hugenholtz P."/>
            <person name="Kyrpides N.C."/>
            <person name="Klenk H.P."/>
            <person name="Mavromatis K."/>
        </authorList>
    </citation>
    <scope>NUCLEOTIDE SEQUENCE [LARGE SCALE GENOMIC DNA]</scope>
    <source>
        <strain evidence="15">ATCC 29530 / DSM 19594 / LMG 11500 / NCIMB 11436 / LSU 4</strain>
    </source>
</reference>
<keyword evidence="8 12" id="KW-0862">Zinc</keyword>
<keyword evidence="11" id="KW-0804">Transcription</keyword>
<dbReference type="PANTHER" id="PTHR33202:SF2">
    <property type="entry name" value="FERRIC UPTAKE REGULATION PROTEIN"/>
    <property type="match status" value="1"/>
</dbReference>
<dbReference type="GO" id="GO:0000976">
    <property type="term" value="F:transcription cis-regulatory region binding"/>
    <property type="evidence" value="ECO:0007669"/>
    <property type="project" value="TreeGrafter"/>
</dbReference>
<feature type="binding site" evidence="13">
    <location>
        <position position="101"/>
    </location>
    <ligand>
        <name>Fe cation</name>
        <dbReference type="ChEBI" id="CHEBI:24875"/>
    </ligand>
</feature>
<dbReference type="GO" id="GO:0045892">
    <property type="term" value="P:negative regulation of DNA-templated transcription"/>
    <property type="evidence" value="ECO:0007669"/>
    <property type="project" value="TreeGrafter"/>
</dbReference>
<proteinExistence type="inferred from homology"/>
<keyword evidence="5" id="KW-0963">Cytoplasm</keyword>
<evidence type="ECO:0000256" key="10">
    <source>
        <dbReference type="ARBA" id="ARBA00023125"/>
    </source>
</evidence>
<feature type="binding site" evidence="12">
    <location>
        <position position="108"/>
    </location>
    <ligand>
        <name>Zn(2+)</name>
        <dbReference type="ChEBI" id="CHEBI:29105"/>
    </ligand>
</feature>
<evidence type="ECO:0000313" key="15">
    <source>
        <dbReference type="Proteomes" id="UP000000493"/>
    </source>
</evidence>
<keyword evidence="13" id="KW-0408">Iron</keyword>
<name>A0A7U3ZPL0_RUNSL</name>
<dbReference type="InterPro" id="IPR043135">
    <property type="entry name" value="Fur_C"/>
</dbReference>
<evidence type="ECO:0000256" key="7">
    <source>
        <dbReference type="ARBA" id="ARBA00022723"/>
    </source>
</evidence>
<accession>A0A7U3ZPL0</accession>